<dbReference type="PATRIC" id="fig|765912.4.peg.1361"/>
<evidence type="ECO:0000256" key="2">
    <source>
        <dbReference type="ARBA" id="ARBA00033743"/>
    </source>
</evidence>
<sequence length="266" mass="28972">MSYLNRDAASFPADLWERIDTAAIGAARDRLTARRFLDLEGPFGVGLTSVEIGTEAVVNEPNGQLAGTVGSRSIPVPMFQQPFALSIRRVEGHLRLGLPLDLRPVEDAAEAVARREEQVIYHGISELGLEGLMNAKGRATVPCSDWTEVEQAISDVIAAVNRLDANGYMGPYALALSPTRYNALFRRYEGSDMLQVDHLHRLCEGGLFKAPVEGAVLVDASVGDIKIGQDIKVGYSSNDGTHFRLFVSESLVFLLDEPEAICTLEE</sequence>
<evidence type="ECO:0000256" key="3">
    <source>
        <dbReference type="ARBA" id="ARBA00033787"/>
    </source>
</evidence>
<gene>
    <name evidence="4" type="ORF">Thimo_1391</name>
</gene>
<comment type="subcellular location">
    <subcellularLocation>
        <location evidence="1">Encapsulin nanocompartment</location>
    </subcellularLocation>
</comment>
<dbReference type="InterPro" id="IPR051429">
    <property type="entry name" value="Encapsulin_nc"/>
</dbReference>
<evidence type="ECO:0000256" key="1">
    <source>
        <dbReference type="ARBA" id="ARBA00033738"/>
    </source>
</evidence>
<dbReference type="HOGENOM" id="CLU_089875_0_0_6"/>
<evidence type="ECO:0000313" key="5">
    <source>
        <dbReference type="Proteomes" id="UP000010816"/>
    </source>
</evidence>
<protein>
    <submittedName>
        <fullName evidence="4">Uncharacterized protein, linocin/CFP29</fullName>
    </submittedName>
</protein>
<dbReference type="Gene3D" id="3.30.2320.10">
    <property type="entry name" value="hypothetical protein PF0899 domain"/>
    <property type="match status" value="1"/>
</dbReference>
<comment type="similarity">
    <text evidence="2">Belongs to the encapsulin family. Family 1 subfamily.</text>
</comment>
<accession>L0GXT1</accession>
<dbReference type="eggNOG" id="COG1659">
    <property type="taxonomic scope" value="Bacteria"/>
</dbReference>
<dbReference type="PIRSF" id="PIRSF019254">
    <property type="entry name" value="CFP29"/>
    <property type="match status" value="1"/>
</dbReference>
<dbReference type="Gene3D" id="3.30.2400.30">
    <property type="match status" value="1"/>
</dbReference>
<dbReference type="PANTHER" id="PTHR37165">
    <property type="entry name" value="PEPTIDASE U56 FAMILY"/>
    <property type="match status" value="1"/>
</dbReference>
<proteinExistence type="inferred from homology"/>
<dbReference type="STRING" id="765912.Thimo_1391"/>
<dbReference type="PANTHER" id="PTHR37165:SF1">
    <property type="entry name" value="TYPE 1 ENCAPSULIN SHELL PROTEIN"/>
    <property type="match status" value="1"/>
</dbReference>
<dbReference type="Pfam" id="PF04454">
    <property type="entry name" value="Linocin_M18"/>
    <property type="match status" value="1"/>
</dbReference>
<dbReference type="GO" id="GO:0140737">
    <property type="term" value="C:encapsulin nanocompartment"/>
    <property type="evidence" value="ECO:0007669"/>
    <property type="project" value="UniProtKB-SubCell"/>
</dbReference>
<evidence type="ECO:0000313" key="4">
    <source>
        <dbReference type="EMBL" id="AGA90185.1"/>
    </source>
</evidence>
<organism evidence="4 5">
    <name type="scientific">Thioflavicoccus mobilis 8321</name>
    <dbReference type="NCBI Taxonomy" id="765912"/>
    <lineage>
        <taxon>Bacteria</taxon>
        <taxon>Pseudomonadati</taxon>
        <taxon>Pseudomonadota</taxon>
        <taxon>Gammaproteobacteria</taxon>
        <taxon>Chromatiales</taxon>
        <taxon>Chromatiaceae</taxon>
        <taxon>Thioflavicoccus</taxon>
    </lineage>
</organism>
<dbReference type="AlphaFoldDB" id="L0GXT1"/>
<keyword evidence="3" id="KW-1284">Encapsulin nanocompartment</keyword>
<dbReference type="NCBIfam" id="NF041155">
    <property type="entry name" value="encap_f1"/>
    <property type="match status" value="1"/>
</dbReference>
<dbReference type="Proteomes" id="UP000010816">
    <property type="component" value="Chromosome"/>
</dbReference>
<dbReference type="EMBL" id="CP003051">
    <property type="protein sequence ID" value="AGA90185.1"/>
    <property type="molecule type" value="Genomic_DNA"/>
</dbReference>
<dbReference type="OrthoDB" id="2922at2"/>
<name>L0GXT1_9GAMM</name>
<dbReference type="InterPro" id="IPR007544">
    <property type="entry name" value="ENCAP"/>
</dbReference>
<reference evidence="4 5" key="1">
    <citation type="submission" date="2011-09" db="EMBL/GenBank/DDBJ databases">
        <title>Complete sequence of chromosome of Thioflavicoccus mobilis 8321.</title>
        <authorList>
            <consortium name="US DOE Joint Genome Institute"/>
            <person name="Lucas S."/>
            <person name="Han J."/>
            <person name="Lapidus A."/>
            <person name="Cheng J.-F."/>
            <person name="Goodwin L."/>
            <person name="Pitluck S."/>
            <person name="Peters L."/>
            <person name="Ovchinnikova G."/>
            <person name="Lu M."/>
            <person name="Detter J.C."/>
            <person name="Han C."/>
            <person name="Tapia R."/>
            <person name="Land M."/>
            <person name="Hauser L."/>
            <person name="Kyrpides N."/>
            <person name="Ivanova N."/>
            <person name="Pagani I."/>
            <person name="Vogl K."/>
            <person name="Liu Z."/>
            <person name="Imhoff J."/>
            <person name="Thiel V."/>
            <person name="Frigaard N.-U."/>
            <person name="Bryant D."/>
            <person name="Woyke T."/>
        </authorList>
    </citation>
    <scope>NUCLEOTIDE SEQUENCE [LARGE SCALE GENOMIC DNA]</scope>
    <source>
        <strain evidence="4 5">8321</strain>
    </source>
</reference>
<keyword evidence="5" id="KW-1185">Reference proteome</keyword>
<dbReference type="KEGG" id="tmb:Thimo_1391"/>
<dbReference type="RefSeq" id="WP_015280329.1">
    <property type="nucleotide sequence ID" value="NC_019940.1"/>
</dbReference>